<dbReference type="Gene3D" id="2.60.120.480">
    <property type="entry name" value="Ureidoglycolate hydrolase"/>
    <property type="match status" value="1"/>
</dbReference>
<evidence type="ECO:0000313" key="5">
    <source>
        <dbReference type="EMBL" id="SMC06112.1"/>
    </source>
</evidence>
<evidence type="ECO:0000256" key="4">
    <source>
        <dbReference type="ARBA" id="ARBA00047684"/>
    </source>
</evidence>
<keyword evidence="2" id="KW-0659">Purine metabolism</keyword>
<dbReference type="InterPro" id="IPR007247">
    <property type="entry name" value="Ureidogly_lyase"/>
</dbReference>
<dbReference type="Pfam" id="PF04115">
    <property type="entry name" value="Ureidogly_lyase"/>
    <property type="match status" value="1"/>
</dbReference>
<dbReference type="RefSeq" id="WP_020373331.1">
    <property type="nucleotide sequence ID" value="NZ_FWWY01000001.1"/>
</dbReference>
<dbReference type="InterPro" id="IPR024060">
    <property type="entry name" value="Ureidoglycolate_lyase_dom_sf"/>
</dbReference>
<protein>
    <submittedName>
        <fullName evidence="5">Ureidoglycolate lyase</fullName>
    </submittedName>
</protein>
<dbReference type="AlphaFoldDB" id="A0A1W1WIT7"/>
<dbReference type="GO" id="GO:0006144">
    <property type="term" value="P:purine nucleobase metabolic process"/>
    <property type="evidence" value="ECO:0007669"/>
    <property type="project" value="UniProtKB-KW"/>
</dbReference>
<comment type="subunit">
    <text evidence="1">Homodimer.</text>
</comment>
<proteinExistence type="predicted"/>
<dbReference type="GO" id="GO:0000256">
    <property type="term" value="P:allantoin catabolic process"/>
    <property type="evidence" value="ECO:0007669"/>
    <property type="project" value="InterPro"/>
</dbReference>
<organism evidence="5 6">
    <name type="scientific">Sulfobacillus thermosulfidooxidans (strain DSM 9293 / VKM B-1269 / AT-1)</name>
    <dbReference type="NCBI Taxonomy" id="929705"/>
    <lineage>
        <taxon>Bacteria</taxon>
        <taxon>Bacillati</taxon>
        <taxon>Bacillota</taxon>
        <taxon>Clostridia</taxon>
        <taxon>Eubacteriales</taxon>
        <taxon>Clostridiales Family XVII. Incertae Sedis</taxon>
        <taxon>Sulfobacillus</taxon>
    </lineage>
</organism>
<dbReference type="EMBL" id="FWWY01000001">
    <property type="protein sequence ID" value="SMC06112.1"/>
    <property type="molecule type" value="Genomic_DNA"/>
</dbReference>
<gene>
    <name evidence="5" type="ORF">SAMN00768000_2639</name>
</gene>
<comment type="catalytic activity">
    <reaction evidence="4">
        <text>(S)-ureidoglycolate = urea + glyoxylate</text>
        <dbReference type="Rhea" id="RHEA:11304"/>
        <dbReference type="ChEBI" id="CHEBI:16199"/>
        <dbReference type="ChEBI" id="CHEBI:36655"/>
        <dbReference type="ChEBI" id="CHEBI:57296"/>
        <dbReference type="EC" id="4.3.2.3"/>
    </reaction>
</comment>
<accession>A0A1W1WIT7</accession>
<sequence>MTSTDEILTIPVKDVTEEAVAPYGMLLGEGVHRPGLPIPFYQGSVEEGANLDFVCRGKPVIRTARISRRDTEVLWLEYHTILTQVFIGLGSAPFVMVLGRPEENAKVPNLAQVEAFKFPPGHGIMLWQRVWHDFPMAIHHPVTIFTMNSEEVVEALASQPVPADMNRGDVYKVHVKTHTGKHLRVDM</sequence>
<dbReference type="OrthoDB" id="9804602at2"/>
<keyword evidence="6" id="KW-1185">Reference proteome</keyword>
<evidence type="ECO:0000313" key="6">
    <source>
        <dbReference type="Proteomes" id="UP000192660"/>
    </source>
</evidence>
<evidence type="ECO:0000256" key="2">
    <source>
        <dbReference type="ARBA" id="ARBA00022631"/>
    </source>
</evidence>
<dbReference type="InterPro" id="IPR011051">
    <property type="entry name" value="RmlC_Cupin_sf"/>
</dbReference>
<dbReference type="STRING" id="28034.BFX07_12005"/>
<dbReference type="Proteomes" id="UP000192660">
    <property type="component" value="Unassembled WGS sequence"/>
</dbReference>
<name>A0A1W1WIT7_SULTA</name>
<dbReference type="GO" id="GO:0004848">
    <property type="term" value="F:ureidoglycolate hydrolase activity"/>
    <property type="evidence" value="ECO:0007669"/>
    <property type="project" value="InterPro"/>
</dbReference>
<evidence type="ECO:0000256" key="3">
    <source>
        <dbReference type="ARBA" id="ARBA00023239"/>
    </source>
</evidence>
<dbReference type="GO" id="GO:0050385">
    <property type="term" value="F:ureidoglycolate lyase activity"/>
    <property type="evidence" value="ECO:0007669"/>
    <property type="project" value="UniProtKB-EC"/>
</dbReference>
<evidence type="ECO:0000256" key="1">
    <source>
        <dbReference type="ARBA" id="ARBA00011738"/>
    </source>
</evidence>
<keyword evidence="3 5" id="KW-0456">Lyase</keyword>
<reference evidence="6" key="1">
    <citation type="submission" date="2017-04" db="EMBL/GenBank/DDBJ databases">
        <authorList>
            <person name="Varghese N."/>
            <person name="Submissions S."/>
        </authorList>
    </citation>
    <scope>NUCLEOTIDE SEQUENCE [LARGE SCALE GENOMIC DNA]</scope>
    <source>
        <strain evidence="6">DSM 9293</strain>
    </source>
</reference>
<dbReference type="SUPFAM" id="SSF51182">
    <property type="entry name" value="RmlC-like cupins"/>
    <property type="match status" value="1"/>
</dbReference>